<feature type="region of interest" description="Disordered" evidence="1">
    <location>
        <begin position="57"/>
        <end position="81"/>
    </location>
</feature>
<keyword evidence="2" id="KW-0472">Membrane</keyword>
<evidence type="ECO:0000313" key="3">
    <source>
        <dbReference type="EMBL" id="DAF87922.1"/>
    </source>
</evidence>
<proteinExistence type="predicted"/>
<evidence type="ECO:0000256" key="2">
    <source>
        <dbReference type="SAM" id="Phobius"/>
    </source>
</evidence>
<name>A0A8S5U0I2_9VIRU</name>
<protein>
    <submittedName>
        <fullName evidence="3">Uncharacterized protein</fullName>
    </submittedName>
</protein>
<keyword evidence="2" id="KW-1133">Transmembrane helix</keyword>
<reference evidence="3" key="1">
    <citation type="journal article" date="2021" name="Proc. Natl. Acad. Sci. U.S.A.">
        <title>A Catalog of Tens of Thousands of Viruses from Human Metagenomes Reveals Hidden Associations with Chronic Diseases.</title>
        <authorList>
            <person name="Tisza M.J."/>
            <person name="Buck C.B."/>
        </authorList>
    </citation>
    <scope>NUCLEOTIDE SEQUENCE</scope>
    <source>
        <strain evidence="3">CtwVE22</strain>
    </source>
</reference>
<keyword evidence="2" id="KW-0812">Transmembrane</keyword>
<dbReference type="EMBL" id="BK015972">
    <property type="protein sequence ID" value="DAF87922.1"/>
    <property type="molecule type" value="Genomic_DNA"/>
</dbReference>
<feature type="compositionally biased region" description="Basic and acidic residues" evidence="1">
    <location>
        <begin position="70"/>
        <end position="81"/>
    </location>
</feature>
<accession>A0A8S5U0I2</accession>
<feature type="transmembrane region" description="Helical" evidence="2">
    <location>
        <begin position="7"/>
        <end position="29"/>
    </location>
</feature>
<sequence length="81" mass="9227">MVAILKLFVLSLIVILAISAVLGVVAFFMDLHAFKSEKDLSLPRKRLIEALYEEQELKKQSAEQPQDTPQSDKQEPEKEGW</sequence>
<evidence type="ECO:0000256" key="1">
    <source>
        <dbReference type="SAM" id="MobiDB-lite"/>
    </source>
</evidence>
<organism evidence="3">
    <name type="scientific">Inoviridae sp. ctwVE22</name>
    <dbReference type="NCBI Taxonomy" id="2825786"/>
    <lineage>
        <taxon>Viruses</taxon>
        <taxon>Monodnaviria</taxon>
        <taxon>Loebvirae</taxon>
        <taxon>Hofneiviricota</taxon>
        <taxon>Faserviricetes</taxon>
        <taxon>Tubulavirales</taxon>
        <taxon>Inoviridae</taxon>
    </lineage>
</organism>